<accession>A0AAN6QR26</accession>
<reference evidence="2" key="1">
    <citation type="submission" date="2021-12" db="EMBL/GenBank/DDBJ databases">
        <title>Black yeast isolated from Biological Soil Crust.</title>
        <authorList>
            <person name="Kurbessoian T."/>
        </authorList>
    </citation>
    <scope>NUCLEOTIDE SEQUENCE</scope>
    <source>
        <strain evidence="2">CCFEE 5208</strain>
    </source>
</reference>
<evidence type="ECO:0000313" key="3">
    <source>
        <dbReference type="EMBL" id="KAK0980543.1"/>
    </source>
</evidence>
<feature type="compositionally biased region" description="Basic and acidic residues" evidence="1">
    <location>
        <begin position="1"/>
        <end position="18"/>
    </location>
</feature>
<sequence>MDATRSEKTDAPSQRRDSAFLSLLPVASTAPSSSTSANAVASPVEGVPSSISQIIEPLKKAQRSGSDSSTASGSGTFLRLAPVEQDE</sequence>
<proteinExistence type="predicted"/>
<dbReference type="AlphaFoldDB" id="A0AAN6QR26"/>
<dbReference type="EMBL" id="JASUXU010000003">
    <property type="protein sequence ID" value="KAK0327246.1"/>
    <property type="molecule type" value="Genomic_DNA"/>
</dbReference>
<dbReference type="EMBL" id="JAUJLE010000116">
    <property type="protein sequence ID" value="KAK0980543.1"/>
    <property type="molecule type" value="Genomic_DNA"/>
</dbReference>
<comment type="caution">
    <text evidence="3">The sequence shown here is derived from an EMBL/GenBank/DDBJ whole genome shotgun (WGS) entry which is preliminary data.</text>
</comment>
<dbReference type="Proteomes" id="UP001175353">
    <property type="component" value="Unassembled WGS sequence"/>
</dbReference>
<organism evidence="3 4">
    <name type="scientific">Friedmanniomyces endolithicus</name>
    <dbReference type="NCBI Taxonomy" id="329885"/>
    <lineage>
        <taxon>Eukaryota</taxon>
        <taxon>Fungi</taxon>
        <taxon>Dikarya</taxon>
        <taxon>Ascomycota</taxon>
        <taxon>Pezizomycotina</taxon>
        <taxon>Dothideomycetes</taxon>
        <taxon>Dothideomycetidae</taxon>
        <taxon>Mycosphaerellales</taxon>
        <taxon>Teratosphaeriaceae</taxon>
        <taxon>Friedmanniomyces</taxon>
    </lineage>
</organism>
<feature type="region of interest" description="Disordered" evidence="1">
    <location>
        <begin position="1"/>
        <end position="20"/>
    </location>
</feature>
<evidence type="ECO:0000256" key="1">
    <source>
        <dbReference type="SAM" id="MobiDB-lite"/>
    </source>
</evidence>
<feature type="compositionally biased region" description="Low complexity" evidence="1">
    <location>
        <begin position="27"/>
        <end position="44"/>
    </location>
</feature>
<keyword evidence="4" id="KW-1185">Reference proteome</keyword>
<protein>
    <submittedName>
        <fullName evidence="3">Uncharacterized protein</fullName>
    </submittedName>
</protein>
<dbReference type="Proteomes" id="UP001168146">
    <property type="component" value="Unassembled WGS sequence"/>
</dbReference>
<feature type="compositionally biased region" description="Low complexity" evidence="1">
    <location>
        <begin position="64"/>
        <end position="76"/>
    </location>
</feature>
<evidence type="ECO:0000313" key="2">
    <source>
        <dbReference type="EMBL" id="KAK0327246.1"/>
    </source>
</evidence>
<feature type="region of interest" description="Disordered" evidence="1">
    <location>
        <begin position="27"/>
        <end position="87"/>
    </location>
</feature>
<reference evidence="3" key="2">
    <citation type="submission" date="2023-06" db="EMBL/GenBank/DDBJ databases">
        <title>Black Yeasts Isolated from many extreme environments.</title>
        <authorList>
            <person name="Coleine C."/>
            <person name="Stajich J.E."/>
            <person name="Selbmann L."/>
        </authorList>
    </citation>
    <scope>NUCLEOTIDE SEQUENCE</scope>
    <source>
        <strain evidence="3">CCFEE 5200</strain>
    </source>
</reference>
<name>A0AAN6QR26_9PEZI</name>
<evidence type="ECO:0000313" key="4">
    <source>
        <dbReference type="Proteomes" id="UP001175353"/>
    </source>
</evidence>
<gene>
    <name evidence="2" type="ORF">LTR82_002009</name>
    <name evidence="3" type="ORF">LTR91_012190</name>
</gene>